<evidence type="ECO:0000313" key="2">
    <source>
        <dbReference type="Proteomes" id="UP000663881"/>
    </source>
</evidence>
<comment type="caution">
    <text evidence="1">The sequence shown here is derived from an EMBL/GenBank/DDBJ whole genome shotgun (WGS) entry which is preliminary data.</text>
</comment>
<dbReference type="Proteomes" id="UP000663881">
    <property type="component" value="Unassembled WGS sequence"/>
</dbReference>
<protein>
    <submittedName>
        <fullName evidence="1">Uncharacterized protein</fullName>
    </submittedName>
</protein>
<gene>
    <name evidence="1" type="ORF">OKA104_LOCUS44285</name>
</gene>
<sequence length="59" mass="6772">IDKQMQDLSQKVTESLQWMKDTMARVKMNDRNKEPLLLTSTSVGDSNISILTQPIENSY</sequence>
<feature type="non-terminal residue" evidence="1">
    <location>
        <position position="1"/>
    </location>
</feature>
<evidence type="ECO:0000313" key="1">
    <source>
        <dbReference type="EMBL" id="CAF4263947.1"/>
    </source>
</evidence>
<proteinExistence type="predicted"/>
<accession>A0A820FJD2</accession>
<dbReference type="EMBL" id="CAJOAY010013314">
    <property type="protein sequence ID" value="CAF4263947.1"/>
    <property type="molecule type" value="Genomic_DNA"/>
</dbReference>
<name>A0A820FJD2_9BILA</name>
<dbReference type="AlphaFoldDB" id="A0A820FJD2"/>
<organism evidence="1 2">
    <name type="scientific">Adineta steineri</name>
    <dbReference type="NCBI Taxonomy" id="433720"/>
    <lineage>
        <taxon>Eukaryota</taxon>
        <taxon>Metazoa</taxon>
        <taxon>Spiralia</taxon>
        <taxon>Gnathifera</taxon>
        <taxon>Rotifera</taxon>
        <taxon>Eurotatoria</taxon>
        <taxon>Bdelloidea</taxon>
        <taxon>Adinetida</taxon>
        <taxon>Adinetidae</taxon>
        <taxon>Adineta</taxon>
    </lineage>
</organism>
<reference evidence="1" key="1">
    <citation type="submission" date="2021-02" db="EMBL/GenBank/DDBJ databases">
        <authorList>
            <person name="Nowell W R."/>
        </authorList>
    </citation>
    <scope>NUCLEOTIDE SEQUENCE</scope>
</reference>